<dbReference type="STRING" id="1617427.UZ20_WS6002000108"/>
<protein>
    <submittedName>
        <fullName evidence="1">Cysteine desulfurase activator complex subunit SufB</fullName>
    </submittedName>
</protein>
<evidence type="ECO:0000313" key="1">
    <source>
        <dbReference type="EMBL" id="KXK10027.1"/>
    </source>
</evidence>
<evidence type="ECO:0000313" key="2">
    <source>
        <dbReference type="Proteomes" id="UP000070449"/>
    </source>
</evidence>
<dbReference type="Proteomes" id="UP000070449">
    <property type="component" value="Unassembled WGS sequence"/>
</dbReference>
<dbReference type="EMBL" id="JYPD01000010">
    <property type="protein sequence ID" value="KXK10027.1"/>
    <property type="molecule type" value="Genomic_DNA"/>
</dbReference>
<dbReference type="PANTHER" id="PTHR30508">
    <property type="entry name" value="FES CLUSTER ASSEMBLY PROTEIN SUF"/>
    <property type="match status" value="1"/>
</dbReference>
<accession>A0A136KKS3</accession>
<organism evidence="1 2">
    <name type="scientific">candidate division WS6 bacterium OLB21</name>
    <dbReference type="NCBI Taxonomy" id="1617427"/>
    <lineage>
        <taxon>Bacteria</taxon>
        <taxon>Candidatus Dojkabacteria</taxon>
    </lineage>
</organism>
<reference evidence="1 2" key="1">
    <citation type="submission" date="2015-02" db="EMBL/GenBank/DDBJ databases">
        <title>Improved understanding of the partial-nitritation anammox process through 23 genomes representing the majority of the microbial community.</title>
        <authorList>
            <person name="Speth D.R."/>
            <person name="In T Zandt M."/>
            <person name="Guerrero Cruz S."/>
            <person name="Jetten M.S."/>
            <person name="Dutilh B.E."/>
        </authorList>
    </citation>
    <scope>NUCLEOTIDE SEQUENCE [LARGE SCALE GENOMIC DNA]</scope>
    <source>
        <strain evidence="1">OLB21</strain>
    </source>
</reference>
<comment type="caution">
    <text evidence="1">The sequence shown here is derived from an EMBL/GenBank/DDBJ whole genome shotgun (WGS) entry which is preliminary data.</text>
</comment>
<dbReference type="AlphaFoldDB" id="A0A136KKS3"/>
<dbReference type="InterPro" id="IPR055346">
    <property type="entry name" value="Fe-S_cluster_assembly_SufBD"/>
</dbReference>
<gene>
    <name evidence="1" type="ORF">UZ20_WS6002000108</name>
</gene>
<proteinExistence type="predicted"/>
<sequence length="93" mass="10871">MSNKNLQQQKTNASDIIAEEVAVVNTINSDYEKKYGFKDNIKNSFDLGKGINKKIIKQISKLKNEDDWMLNNRLKAYDIFLKKRNADMGRRFI</sequence>
<dbReference type="GO" id="GO:0016226">
    <property type="term" value="P:iron-sulfur cluster assembly"/>
    <property type="evidence" value="ECO:0007669"/>
    <property type="project" value="InterPro"/>
</dbReference>
<name>A0A136KKS3_9BACT</name>
<dbReference type="PANTHER" id="PTHR30508:SF1">
    <property type="entry name" value="UPF0051 PROTEIN ABCI8, CHLOROPLASTIC-RELATED"/>
    <property type="match status" value="1"/>
</dbReference>